<evidence type="ECO:0000259" key="8">
    <source>
        <dbReference type="Pfam" id="PF21981"/>
    </source>
</evidence>
<dbReference type="EMBL" id="FONZ01000001">
    <property type="protein sequence ID" value="SFE88663.1"/>
    <property type="molecule type" value="Genomic_DNA"/>
</dbReference>
<feature type="domain" description="RecX second three-helical" evidence="7">
    <location>
        <begin position="99"/>
        <end position="140"/>
    </location>
</feature>
<evidence type="ECO:0000256" key="4">
    <source>
        <dbReference type="ARBA" id="ARBA00022490"/>
    </source>
</evidence>
<dbReference type="Proteomes" id="UP000198520">
    <property type="component" value="Unassembled WGS sequence"/>
</dbReference>
<dbReference type="Pfam" id="PF21982">
    <property type="entry name" value="RecX_HTH1"/>
    <property type="match status" value="1"/>
</dbReference>
<dbReference type="InterPro" id="IPR053925">
    <property type="entry name" value="RecX_HTH_3rd"/>
</dbReference>
<dbReference type="GO" id="GO:0005737">
    <property type="term" value="C:cytoplasm"/>
    <property type="evidence" value="ECO:0007669"/>
    <property type="project" value="UniProtKB-SubCell"/>
</dbReference>
<comment type="function">
    <text evidence="5">Modulates RecA activity.</text>
</comment>
<dbReference type="Gene3D" id="1.10.10.10">
    <property type="entry name" value="Winged helix-like DNA-binding domain superfamily/Winged helix DNA-binding domain"/>
    <property type="match status" value="1"/>
</dbReference>
<sequence length="211" mass="23357">MSPGQARARRGKTFGARGADHPSGDGADDARPDEDPQAENVLAEDPQLQEERAREYLLRSLGAAARTRHQLSQGLARRNVDPELAERLLDRFTEVGLIDDAELARTLVRTRVAERHLSRRALAVELRRKGIADDDARAALERIDDDLQEETARAFVASRIRRASSLDPVTRSRRLVGALARKGYSAEVATRVVREALAADAAARDEDDFRS</sequence>
<dbReference type="InterPro" id="IPR003783">
    <property type="entry name" value="Regulatory_RecX"/>
</dbReference>
<evidence type="ECO:0000313" key="11">
    <source>
        <dbReference type="Proteomes" id="UP000198520"/>
    </source>
</evidence>
<evidence type="ECO:0000256" key="2">
    <source>
        <dbReference type="ARBA" id="ARBA00009695"/>
    </source>
</evidence>
<dbReference type="PANTHER" id="PTHR33602:SF1">
    <property type="entry name" value="REGULATORY PROTEIN RECX FAMILY PROTEIN"/>
    <property type="match status" value="1"/>
</dbReference>
<dbReference type="Pfam" id="PF02631">
    <property type="entry name" value="RecX_HTH2"/>
    <property type="match status" value="1"/>
</dbReference>
<comment type="similarity">
    <text evidence="2 5">Belongs to the RecX family.</text>
</comment>
<evidence type="ECO:0000259" key="9">
    <source>
        <dbReference type="Pfam" id="PF21982"/>
    </source>
</evidence>
<evidence type="ECO:0000256" key="5">
    <source>
        <dbReference type="HAMAP-Rule" id="MF_01114"/>
    </source>
</evidence>
<feature type="region of interest" description="Disordered" evidence="6">
    <location>
        <begin position="1"/>
        <end position="49"/>
    </location>
</feature>
<dbReference type="Pfam" id="PF21981">
    <property type="entry name" value="RecX_HTH3"/>
    <property type="match status" value="1"/>
</dbReference>
<reference evidence="11" key="1">
    <citation type="submission" date="2016-10" db="EMBL/GenBank/DDBJ databases">
        <authorList>
            <person name="Varghese N."/>
            <person name="Submissions S."/>
        </authorList>
    </citation>
    <scope>NUCLEOTIDE SEQUENCE [LARGE SCALE GENOMIC DNA]</scope>
    <source>
        <strain evidence="11">DSM 19083</strain>
    </source>
</reference>
<dbReference type="HAMAP" id="MF_01114">
    <property type="entry name" value="RecX"/>
    <property type="match status" value="1"/>
</dbReference>
<name>A0A1I2E7H5_9MICO</name>
<proteinExistence type="inferred from homology"/>
<evidence type="ECO:0000256" key="1">
    <source>
        <dbReference type="ARBA" id="ARBA00004496"/>
    </source>
</evidence>
<keyword evidence="4 5" id="KW-0963">Cytoplasm</keyword>
<keyword evidence="11" id="KW-1185">Reference proteome</keyword>
<dbReference type="STRING" id="285351.SAMN04488035_0922"/>
<dbReference type="InterPro" id="IPR053926">
    <property type="entry name" value="RecX_HTH_1st"/>
</dbReference>
<protein>
    <recommendedName>
        <fullName evidence="3 5">Regulatory protein RecX</fullName>
    </recommendedName>
</protein>
<accession>A0A1I2E7H5</accession>
<dbReference type="PANTHER" id="PTHR33602">
    <property type="entry name" value="REGULATORY PROTEIN RECX FAMILY PROTEIN"/>
    <property type="match status" value="1"/>
</dbReference>
<organism evidence="10 11">
    <name type="scientific">Flavimobilis marinus</name>
    <dbReference type="NCBI Taxonomy" id="285351"/>
    <lineage>
        <taxon>Bacteria</taxon>
        <taxon>Bacillati</taxon>
        <taxon>Actinomycetota</taxon>
        <taxon>Actinomycetes</taxon>
        <taxon>Micrococcales</taxon>
        <taxon>Jonesiaceae</taxon>
        <taxon>Flavimobilis</taxon>
    </lineage>
</organism>
<feature type="compositionally biased region" description="Basic and acidic residues" evidence="6">
    <location>
        <begin position="18"/>
        <end position="34"/>
    </location>
</feature>
<comment type="subcellular location">
    <subcellularLocation>
        <location evidence="1 5">Cytoplasm</location>
    </subcellularLocation>
</comment>
<feature type="domain" description="RecX first three-helical" evidence="9">
    <location>
        <begin position="53"/>
        <end position="91"/>
    </location>
</feature>
<gene>
    <name evidence="5" type="primary">recX</name>
    <name evidence="10" type="ORF">SAMN04488035_0922</name>
</gene>
<dbReference type="GO" id="GO:0006282">
    <property type="term" value="P:regulation of DNA repair"/>
    <property type="evidence" value="ECO:0007669"/>
    <property type="project" value="UniProtKB-UniRule"/>
</dbReference>
<dbReference type="AlphaFoldDB" id="A0A1I2E7H5"/>
<evidence type="ECO:0000313" key="10">
    <source>
        <dbReference type="EMBL" id="SFE88663.1"/>
    </source>
</evidence>
<feature type="domain" description="RecX third three-helical" evidence="8">
    <location>
        <begin position="149"/>
        <end position="193"/>
    </location>
</feature>
<dbReference type="InterPro" id="IPR053924">
    <property type="entry name" value="RecX_HTH_2nd"/>
</dbReference>
<dbReference type="InterPro" id="IPR036388">
    <property type="entry name" value="WH-like_DNA-bd_sf"/>
</dbReference>
<evidence type="ECO:0000256" key="6">
    <source>
        <dbReference type="SAM" id="MobiDB-lite"/>
    </source>
</evidence>
<evidence type="ECO:0000259" key="7">
    <source>
        <dbReference type="Pfam" id="PF02631"/>
    </source>
</evidence>
<evidence type="ECO:0000256" key="3">
    <source>
        <dbReference type="ARBA" id="ARBA00018111"/>
    </source>
</evidence>